<reference evidence="2" key="1">
    <citation type="journal article" date="2014" name="Front. Microbiol.">
        <title>High frequency of phylogenetically diverse reductive dehalogenase-homologous genes in deep subseafloor sedimentary metagenomes.</title>
        <authorList>
            <person name="Kawai M."/>
            <person name="Futagami T."/>
            <person name="Toyoda A."/>
            <person name="Takaki Y."/>
            <person name="Nishi S."/>
            <person name="Hori S."/>
            <person name="Arai W."/>
            <person name="Tsubouchi T."/>
            <person name="Morono Y."/>
            <person name="Uchiyama I."/>
            <person name="Ito T."/>
            <person name="Fujiyama A."/>
            <person name="Inagaki F."/>
            <person name="Takami H."/>
        </authorList>
    </citation>
    <scope>NUCLEOTIDE SEQUENCE</scope>
    <source>
        <strain evidence="2">Expedition CK06-06</strain>
    </source>
</reference>
<keyword evidence="1" id="KW-0812">Transmembrane</keyword>
<feature type="non-terminal residue" evidence="2">
    <location>
        <position position="154"/>
    </location>
</feature>
<feature type="transmembrane region" description="Helical" evidence="1">
    <location>
        <begin position="108"/>
        <end position="125"/>
    </location>
</feature>
<organism evidence="2">
    <name type="scientific">marine sediment metagenome</name>
    <dbReference type="NCBI Taxonomy" id="412755"/>
    <lineage>
        <taxon>unclassified sequences</taxon>
        <taxon>metagenomes</taxon>
        <taxon>ecological metagenomes</taxon>
    </lineage>
</organism>
<evidence type="ECO:0008006" key="3">
    <source>
        <dbReference type="Google" id="ProtNLM"/>
    </source>
</evidence>
<dbReference type="PANTHER" id="PTHR39517">
    <property type="entry name" value="SLL0192 PROTEIN"/>
    <property type="match status" value="1"/>
</dbReference>
<dbReference type="PANTHER" id="PTHR39517:SF1">
    <property type="entry name" value="LIPID-A-DISACCHARIDE SYNTHASE"/>
    <property type="match status" value="1"/>
</dbReference>
<dbReference type="InterPro" id="IPR019994">
    <property type="entry name" value="Lipid-A-disac_synthase-rel_put"/>
</dbReference>
<evidence type="ECO:0000313" key="2">
    <source>
        <dbReference type="EMBL" id="GAI14484.1"/>
    </source>
</evidence>
<dbReference type="AlphaFoldDB" id="X1N797"/>
<gene>
    <name evidence="2" type="ORF">S06H3_13428</name>
</gene>
<proteinExistence type="predicted"/>
<evidence type="ECO:0000256" key="1">
    <source>
        <dbReference type="SAM" id="Phobius"/>
    </source>
</evidence>
<dbReference type="EMBL" id="BARV01006558">
    <property type="protein sequence ID" value="GAI14484.1"/>
    <property type="molecule type" value="Genomic_DNA"/>
</dbReference>
<keyword evidence="1" id="KW-1133">Transmembrane helix</keyword>
<comment type="caution">
    <text evidence="2">The sequence shown here is derived from an EMBL/GenBank/DDBJ whole genome shotgun (WGS) entry which is preliminary data.</text>
</comment>
<accession>X1N797</accession>
<sequence>MPLAQSNKKGVVLFLSNGHAEDLIASTVIEKLSQECFPWEIRALPLVGEGRAYDEIGIKVLGPRRMMPSGGFVEFNPLWLARDMASGWLGVLRGQVGALRKQRAATRLVVCVGDIFLVILSVFFLKKPIIFLSTAKSDYARLYKGHYPVEKCLM</sequence>
<keyword evidence="1" id="KW-0472">Membrane</keyword>
<protein>
    <recommendedName>
        <fullName evidence="3">Lipid-A-disaccharide synthase</fullName>
    </recommendedName>
</protein>
<name>X1N797_9ZZZZ</name>